<reference evidence="2 3" key="1">
    <citation type="submission" date="2020-08" db="EMBL/GenBank/DDBJ databases">
        <title>Genomic Encyclopedia of Type Strains, Phase IV (KMG-IV): sequencing the most valuable type-strain genomes for metagenomic binning, comparative biology and taxonomic classification.</title>
        <authorList>
            <person name="Goeker M."/>
        </authorList>
    </citation>
    <scope>NUCLEOTIDE SEQUENCE [LARGE SCALE GENOMIC DNA]</scope>
    <source>
        <strain evidence="2 3">DSM 5686</strain>
    </source>
</reference>
<evidence type="ECO:0000259" key="1">
    <source>
        <dbReference type="Pfam" id="PF21834"/>
    </source>
</evidence>
<comment type="caution">
    <text evidence="2">The sequence shown here is derived from an EMBL/GenBank/DDBJ whole genome shotgun (WGS) entry which is preliminary data.</text>
</comment>
<feature type="domain" description="DUF6894" evidence="1">
    <location>
        <begin position="20"/>
        <end position="86"/>
    </location>
</feature>
<organism evidence="2 3">
    <name type="scientific">Methylobacterium fujisawaense</name>
    <dbReference type="NCBI Taxonomy" id="107400"/>
    <lineage>
        <taxon>Bacteria</taxon>
        <taxon>Pseudomonadati</taxon>
        <taxon>Pseudomonadota</taxon>
        <taxon>Alphaproteobacteria</taxon>
        <taxon>Hyphomicrobiales</taxon>
        <taxon>Methylobacteriaceae</taxon>
        <taxon>Methylobacterium</taxon>
    </lineage>
</organism>
<dbReference type="Proteomes" id="UP000565455">
    <property type="component" value="Unassembled WGS sequence"/>
</dbReference>
<proteinExistence type="predicted"/>
<sequence>MNKRRGPHGAAEEERGMAKYRFHCTNGLECVFDARGTEVRAAARLVDRARKVASDVRQSLANRTDWAEWRVSVHDLSGRRVLVQPFEGASGRARAA</sequence>
<dbReference type="InterPro" id="IPR054189">
    <property type="entry name" value="DUF6894"/>
</dbReference>
<dbReference type="Pfam" id="PF21834">
    <property type="entry name" value="DUF6894"/>
    <property type="match status" value="1"/>
</dbReference>
<name>A0ABR6DJA6_9HYPH</name>
<accession>A0ABR6DJA6</accession>
<evidence type="ECO:0000313" key="3">
    <source>
        <dbReference type="Proteomes" id="UP000565455"/>
    </source>
</evidence>
<evidence type="ECO:0000313" key="2">
    <source>
        <dbReference type="EMBL" id="MBA9066211.1"/>
    </source>
</evidence>
<dbReference type="EMBL" id="JACJIM010000014">
    <property type="protein sequence ID" value="MBA9066211.1"/>
    <property type="molecule type" value="Genomic_DNA"/>
</dbReference>
<keyword evidence="3" id="KW-1185">Reference proteome</keyword>
<protein>
    <recommendedName>
        <fullName evidence="1">DUF6894 domain-containing protein</fullName>
    </recommendedName>
</protein>
<gene>
    <name evidence="2" type="ORF">GGQ91_005638</name>
</gene>